<sequence>MSRLVVMGSGETAPTMVRTHRAVLASTFDGQPVTPGTALALDTTFGFQDNADDLVAKTLQYFVQSVGSPVETATWRRADGPAAEAERTLARLGRARWLFAGPGSPTYALRQWQGTGVAAAMTDVVRRGGTLVVGSAAACTVGSHAVPVYEIYKAGADLGWADGLDVLGAVTGVRAAVVPHFDNAEGGGYDTRYCYLGAARLAAMEQMLPDDVGVLGVDEHTALLVDTAAGTATVAGNGVVTLRHRDSVVVLEAGRTVELGAVADAVAGRGHAEPGAAPPVPVQGGQPAGDGATAADASGPVPSLRVAVDAERDRFEAAMLAKDVETAVASALDTEQALQDWSGDTLESDDRDHARLVLRAMLVRLGELAVTGAADPREAVAKYVELLLALRARARAAKDFATSDDVRDGLARLGVEVRDAPGGAEWVLGERLPA</sequence>
<evidence type="ECO:0000259" key="5">
    <source>
        <dbReference type="Pfam" id="PF23493"/>
    </source>
</evidence>
<evidence type="ECO:0000256" key="1">
    <source>
        <dbReference type="ARBA" id="ARBA00022598"/>
    </source>
</evidence>
<dbReference type="RefSeq" id="WP_340291557.1">
    <property type="nucleotide sequence ID" value="NZ_JBBEOI010000043.1"/>
</dbReference>
<dbReference type="Pfam" id="PF23493">
    <property type="entry name" value="CysS_C"/>
    <property type="match status" value="1"/>
</dbReference>
<dbReference type="InterPro" id="IPR056411">
    <property type="entry name" value="CysS_C"/>
</dbReference>
<keyword evidence="7" id="KW-1185">Reference proteome</keyword>
<evidence type="ECO:0000313" key="6">
    <source>
        <dbReference type="EMBL" id="MFC3689369.1"/>
    </source>
</evidence>
<gene>
    <name evidence="6" type="ORF">ACFOLH_13550</name>
</gene>
<reference evidence="7" key="1">
    <citation type="journal article" date="2019" name="Int. J. Syst. Evol. Microbiol.">
        <title>The Global Catalogue of Microorganisms (GCM) 10K type strain sequencing project: providing services to taxonomists for standard genome sequencing and annotation.</title>
        <authorList>
            <consortium name="The Broad Institute Genomics Platform"/>
            <consortium name="The Broad Institute Genome Sequencing Center for Infectious Disease"/>
            <person name="Wu L."/>
            <person name="Ma J."/>
        </authorList>
    </citation>
    <scope>NUCLEOTIDE SEQUENCE [LARGE SCALE GENOMIC DNA]</scope>
    <source>
        <strain evidence="7">NCAIM B.02333</strain>
    </source>
</reference>
<evidence type="ECO:0000256" key="2">
    <source>
        <dbReference type="ARBA" id="ARBA00022741"/>
    </source>
</evidence>
<protein>
    <recommendedName>
        <fullName evidence="5">Cysteinyl-tRNA ligase anticodon binding domain-containing protein</fullName>
    </recommendedName>
</protein>
<proteinExistence type="predicted"/>
<dbReference type="InterPro" id="IPR029062">
    <property type="entry name" value="Class_I_gatase-like"/>
</dbReference>
<keyword evidence="2" id="KW-0547">Nucleotide-binding</keyword>
<name>A0ABV7WHR8_9MICO</name>
<dbReference type="SUPFAM" id="SSF47323">
    <property type="entry name" value="Anticodon-binding domain of a subclass of class I aminoacyl-tRNA synthetases"/>
    <property type="match status" value="1"/>
</dbReference>
<organism evidence="6 7">
    <name type="scientific">Aquipuribacter hungaricus</name>
    <dbReference type="NCBI Taxonomy" id="545624"/>
    <lineage>
        <taxon>Bacteria</taxon>
        <taxon>Bacillati</taxon>
        <taxon>Actinomycetota</taxon>
        <taxon>Actinomycetes</taxon>
        <taxon>Micrococcales</taxon>
        <taxon>Intrasporangiaceae</taxon>
        <taxon>Aquipuribacter</taxon>
    </lineage>
</organism>
<evidence type="ECO:0000256" key="3">
    <source>
        <dbReference type="ARBA" id="ARBA00022840"/>
    </source>
</evidence>
<comment type="caution">
    <text evidence="6">The sequence shown here is derived from an EMBL/GenBank/DDBJ whole genome shotgun (WGS) entry which is preliminary data.</text>
</comment>
<keyword evidence="3" id="KW-0067">ATP-binding</keyword>
<feature type="domain" description="Cysteinyl-tRNA ligase anticodon binding" evidence="5">
    <location>
        <begin position="384"/>
        <end position="426"/>
    </location>
</feature>
<dbReference type="Gene3D" id="3.40.50.880">
    <property type="match status" value="1"/>
</dbReference>
<evidence type="ECO:0000313" key="7">
    <source>
        <dbReference type="Proteomes" id="UP001595685"/>
    </source>
</evidence>
<dbReference type="InterPro" id="IPR009080">
    <property type="entry name" value="tRNAsynth_Ia_anticodon-bd"/>
</dbReference>
<feature type="region of interest" description="Disordered" evidence="4">
    <location>
        <begin position="270"/>
        <end position="300"/>
    </location>
</feature>
<dbReference type="EMBL" id="JBHRWW010000009">
    <property type="protein sequence ID" value="MFC3689369.1"/>
    <property type="molecule type" value="Genomic_DNA"/>
</dbReference>
<accession>A0ABV7WHR8</accession>
<feature type="compositionally biased region" description="Low complexity" evidence="4">
    <location>
        <begin position="282"/>
        <end position="300"/>
    </location>
</feature>
<keyword evidence="1" id="KW-0436">Ligase</keyword>
<dbReference type="Proteomes" id="UP001595685">
    <property type="component" value="Unassembled WGS sequence"/>
</dbReference>
<evidence type="ECO:0000256" key="4">
    <source>
        <dbReference type="SAM" id="MobiDB-lite"/>
    </source>
</evidence>
<dbReference type="Gene3D" id="1.20.120.1910">
    <property type="entry name" value="Cysteine-tRNA ligase, C-terminal anti-codon recognition domain"/>
    <property type="match status" value="1"/>
</dbReference>